<dbReference type="Pfam" id="PF08818">
    <property type="entry name" value="DUF1801"/>
    <property type="match status" value="1"/>
</dbReference>
<gene>
    <name evidence="2" type="ORF">GXP69_09365</name>
</gene>
<proteinExistence type="predicted"/>
<feature type="domain" description="YdhG-like" evidence="1">
    <location>
        <begin position="20"/>
        <end position="112"/>
    </location>
</feature>
<dbReference type="InterPro" id="IPR014922">
    <property type="entry name" value="YdhG-like"/>
</dbReference>
<reference evidence="2 3" key="1">
    <citation type="submission" date="2020-02" db="EMBL/GenBank/DDBJ databases">
        <authorList>
            <person name="Kim M.K."/>
        </authorList>
    </citation>
    <scope>NUCLEOTIDE SEQUENCE [LARGE SCALE GENOMIC DNA]</scope>
    <source>
        <strain evidence="2 3">BT327</strain>
    </source>
</reference>
<protein>
    <submittedName>
        <fullName evidence="2">DUF1801 domain-containing protein</fullName>
    </submittedName>
</protein>
<dbReference type="Gene3D" id="3.90.1150.200">
    <property type="match status" value="1"/>
</dbReference>
<evidence type="ECO:0000313" key="2">
    <source>
        <dbReference type="EMBL" id="NEM97902.1"/>
    </source>
</evidence>
<accession>A0A6B3LLU9</accession>
<dbReference type="Proteomes" id="UP000474777">
    <property type="component" value="Unassembled WGS sequence"/>
</dbReference>
<dbReference type="SUPFAM" id="SSF159888">
    <property type="entry name" value="YdhG-like"/>
    <property type="match status" value="1"/>
</dbReference>
<dbReference type="EMBL" id="JAAGWD010000003">
    <property type="protein sequence ID" value="NEM97902.1"/>
    <property type="molecule type" value="Genomic_DNA"/>
</dbReference>
<organism evidence="2 3">
    <name type="scientific">Pontibacter burrus</name>
    <dbReference type="NCBI Taxonomy" id="2704466"/>
    <lineage>
        <taxon>Bacteria</taxon>
        <taxon>Pseudomonadati</taxon>
        <taxon>Bacteroidota</taxon>
        <taxon>Cytophagia</taxon>
        <taxon>Cytophagales</taxon>
        <taxon>Hymenobacteraceae</taxon>
        <taxon>Pontibacter</taxon>
    </lineage>
</organism>
<keyword evidence="3" id="KW-1185">Reference proteome</keyword>
<name>A0A6B3LLU9_9BACT</name>
<comment type="caution">
    <text evidence="2">The sequence shown here is derived from an EMBL/GenBank/DDBJ whole genome shotgun (WGS) entry which is preliminary data.</text>
</comment>
<evidence type="ECO:0000259" key="1">
    <source>
        <dbReference type="Pfam" id="PF08818"/>
    </source>
</evidence>
<dbReference type="AlphaFoldDB" id="A0A6B3LLU9"/>
<evidence type="ECO:0000313" key="3">
    <source>
        <dbReference type="Proteomes" id="UP000474777"/>
    </source>
</evidence>
<sequence length="118" mass="13270">MKTDFKTADEYIKLFSEDVQTILEKVRATIIETAPDAMEGIAYGMPAYKLNGKPLVYFAAFKSHIGFYATPSGHAEFKDQLSVYKQGKGSVQFPVDKPIPYELIKQIVAFRVKENTAK</sequence>